<dbReference type="SMART" id="SM01289">
    <property type="entry name" value="PYRIN"/>
    <property type="match status" value="1"/>
</dbReference>
<dbReference type="GO" id="GO:0061702">
    <property type="term" value="C:canonical inflammasome complex"/>
    <property type="evidence" value="ECO:0007669"/>
    <property type="project" value="TreeGrafter"/>
</dbReference>
<dbReference type="PANTHER" id="PTHR45690:SF13">
    <property type="entry name" value="NACHT, LRR AND PYD DOMAINS-CONTAINING PROTEIN 9"/>
    <property type="match status" value="1"/>
</dbReference>
<dbReference type="PANTHER" id="PTHR45690">
    <property type="entry name" value="NACHT, LRR AND PYD DOMAINS-CONTAINING PROTEIN 12"/>
    <property type="match status" value="1"/>
</dbReference>
<dbReference type="GeneID" id="110298883"/>
<evidence type="ECO:0000256" key="2">
    <source>
        <dbReference type="ARBA" id="ARBA00008665"/>
    </source>
</evidence>
<dbReference type="SUPFAM" id="SSF52540">
    <property type="entry name" value="P-loop containing nucleoside triphosphate hydrolases"/>
    <property type="match status" value="1"/>
</dbReference>
<dbReference type="GO" id="GO:0006954">
    <property type="term" value="P:inflammatory response"/>
    <property type="evidence" value="ECO:0007669"/>
    <property type="project" value="UniProtKB-KW"/>
</dbReference>
<dbReference type="RefSeq" id="XP_021024069.1">
    <property type="nucleotide sequence ID" value="XM_021168410.1"/>
</dbReference>
<dbReference type="InterPro" id="IPR041075">
    <property type="entry name" value="NOD1/2_WH"/>
</dbReference>
<dbReference type="FunFam" id="3.40.50.300:FF:000442">
    <property type="entry name" value="NACHT, LRR and PYD domains-containing protein 3"/>
    <property type="match status" value="1"/>
</dbReference>
<evidence type="ECO:0000313" key="13">
    <source>
        <dbReference type="Proteomes" id="UP000515126"/>
    </source>
</evidence>
<dbReference type="Pfam" id="PF17779">
    <property type="entry name" value="WHD_NOD2"/>
    <property type="match status" value="1"/>
</dbReference>
<accession>A0A6P5Q3P6</accession>
<keyword evidence="6" id="KW-0677">Repeat</keyword>
<dbReference type="CDD" id="cd08320">
    <property type="entry name" value="Pyrin_NALPs"/>
    <property type="match status" value="1"/>
</dbReference>
<comment type="similarity">
    <text evidence="2">Belongs to the NLRP family.</text>
</comment>
<dbReference type="GO" id="GO:0045087">
    <property type="term" value="P:innate immune response"/>
    <property type="evidence" value="ECO:0007669"/>
    <property type="project" value="UniProtKB-KW"/>
</dbReference>
<feature type="domain" description="NACHT" evidence="12">
    <location>
        <begin position="143"/>
        <end position="270"/>
    </location>
</feature>
<dbReference type="Gene3D" id="1.10.533.10">
    <property type="entry name" value="Death Domain, Fas"/>
    <property type="match status" value="1"/>
</dbReference>
<dbReference type="Gene3D" id="3.80.10.10">
    <property type="entry name" value="Ribonuclease Inhibitor"/>
    <property type="match status" value="1"/>
</dbReference>
<comment type="subcellular location">
    <subcellularLocation>
        <location evidence="1">Cytoplasm</location>
    </subcellularLocation>
</comment>
<keyword evidence="7" id="KW-0547">Nucleotide-binding</keyword>
<dbReference type="PROSITE" id="PS50837">
    <property type="entry name" value="NACHT"/>
    <property type="match status" value="1"/>
</dbReference>
<name>A0A6P5Q3P6_MUSCR</name>
<evidence type="ECO:0000256" key="8">
    <source>
        <dbReference type="ARBA" id="ARBA00022840"/>
    </source>
</evidence>
<sequence length="950" mass="109681">MMDSSGYGLLQYLQKLSDEEFQKFKERLRKEPEKFNLKPISWTKIKNTSKEDLAMQLYTHYPGKAWDMVLSLFLQVNRKDLSTMAQIERRDKQTKYKEFMKNAFQHIWTTETNTYIPDRSYHEFIEVQYRALQDIFDCESEPVTVVVSGSRGGGKTTFLRKAMLDWASRNLLQNRFQYVFYFSVFSLNNITELSLAELISSTLPESSETVDDILSDPKRILFILDGFDYLKFDLELRTNLCNDWRKKLPTQIVLSSLLQKIMLPECSLLLELGNASLSNIIPLLQHPREIIMSGFSEQTIEIYCVSFFNTQTGVEIFENLKSIKPLFNLCCCPYLCWMICSTLKWQYERKEVANHFGRTLALLYTIFMVSAFKSTYARNPSKQNRARLRTLCTLAVEGMWKQVYVFDSDDLRRNGISESDKKVWLRMKFLQNQGSNIVFYHSTLQWYFAVLFYFLQQYKDAHHPVIGNIAQLLGEIYAHKQNQWFHTRILLFGMATEQVTSLLEPCFGCISTKEVRQEIIRYIKSLSQQECNEKLVVHPQNLFFCILDNQEERFVRQLMDLFEEMTVDISNVDDMSATQYCLHRASKVKNLHLHIQKRVFLEIHDPEYADLELFKLNQKCSFMTNFGDGLLFSTFLHLPHLKYMNLYGTNLSNDAVERLCSALKFSTCGVEELLLGKCDISSEACGIIATSLINSEVKHLSLVENPLKNKGVMSLCEMLKDPSCALESLMLSYCCLTFIACGHLYEALLSNERLSLLDLGSNFLEDTGVNLLCEALKVPNCTLKELWLPGCYLTSECCEEISAVLTCNRNLKTLKLGNNNIQDTGVKRLCEALCHPNCEMQCLGLDMCNFTSDCCEDLALVLTTCNTLKSLNLDWNAFDHSGLEMLCKALNHKACNLEVLGLDKSAFSEESQTLLQAVEKKNNNLNVLHFPWVEEEREKRGVRPVWNSKN</sequence>
<keyword evidence="10" id="KW-0395">Inflammatory response</keyword>
<evidence type="ECO:0000256" key="6">
    <source>
        <dbReference type="ARBA" id="ARBA00022737"/>
    </source>
</evidence>
<evidence type="ECO:0000256" key="7">
    <source>
        <dbReference type="ARBA" id="ARBA00022741"/>
    </source>
</evidence>
<dbReference type="Gene3D" id="3.40.50.300">
    <property type="entry name" value="P-loop containing nucleotide triphosphate hydrolases"/>
    <property type="match status" value="1"/>
</dbReference>
<dbReference type="InterPro" id="IPR001611">
    <property type="entry name" value="Leu-rich_rpt"/>
</dbReference>
<dbReference type="SUPFAM" id="SSF47986">
    <property type="entry name" value="DEATH domain"/>
    <property type="match status" value="1"/>
</dbReference>
<evidence type="ECO:0000256" key="5">
    <source>
        <dbReference type="ARBA" id="ARBA00022614"/>
    </source>
</evidence>
<dbReference type="PROSITE" id="PS50824">
    <property type="entry name" value="DAPIN"/>
    <property type="match status" value="1"/>
</dbReference>
<evidence type="ECO:0000256" key="10">
    <source>
        <dbReference type="ARBA" id="ARBA00023198"/>
    </source>
</evidence>
<dbReference type="AlphaFoldDB" id="A0A6P5Q3P6"/>
<evidence type="ECO:0000256" key="3">
    <source>
        <dbReference type="ARBA" id="ARBA00022490"/>
    </source>
</evidence>
<dbReference type="InterPro" id="IPR027417">
    <property type="entry name" value="P-loop_NTPase"/>
</dbReference>
<reference evidence="14" key="1">
    <citation type="submission" date="2025-08" db="UniProtKB">
        <authorList>
            <consortium name="RefSeq"/>
        </authorList>
    </citation>
    <scope>IDENTIFICATION</scope>
</reference>
<evidence type="ECO:0000256" key="1">
    <source>
        <dbReference type="ARBA" id="ARBA00004496"/>
    </source>
</evidence>
<proteinExistence type="inferred from homology"/>
<dbReference type="Proteomes" id="UP000515126">
    <property type="component" value="Chromosome 7"/>
</dbReference>
<evidence type="ECO:0000313" key="14">
    <source>
        <dbReference type="RefSeq" id="XP_021024069.1"/>
    </source>
</evidence>
<dbReference type="InterPro" id="IPR041267">
    <property type="entry name" value="NLRP_HD2"/>
</dbReference>
<keyword evidence="13" id="KW-1185">Reference proteome</keyword>
<dbReference type="InterPro" id="IPR050637">
    <property type="entry name" value="NLRP_innate_immun_reg"/>
</dbReference>
<keyword evidence="8" id="KW-0067">ATP-binding</keyword>
<dbReference type="SUPFAM" id="SSF52047">
    <property type="entry name" value="RNI-like"/>
    <property type="match status" value="1"/>
</dbReference>
<evidence type="ECO:0000259" key="12">
    <source>
        <dbReference type="PROSITE" id="PS50837"/>
    </source>
</evidence>
<keyword evidence="9" id="KW-0391">Immunity</keyword>
<dbReference type="Pfam" id="PF05729">
    <property type="entry name" value="NACHT"/>
    <property type="match status" value="1"/>
</dbReference>
<dbReference type="InterPro" id="IPR011029">
    <property type="entry name" value="DEATH-like_dom_sf"/>
</dbReference>
<keyword evidence="3" id="KW-0963">Cytoplasm</keyword>
<keyword evidence="4" id="KW-0399">Innate immunity</keyword>
<dbReference type="GO" id="GO:0005524">
    <property type="term" value="F:ATP binding"/>
    <property type="evidence" value="ECO:0007669"/>
    <property type="project" value="UniProtKB-KW"/>
</dbReference>
<dbReference type="InterPro" id="IPR004020">
    <property type="entry name" value="DAPIN"/>
</dbReference>
<dbReference type="InterPro" id="IPR007111">
    <property type="entry name" value="NACHT_NTPase"/>
</dbReference>
<gene>
    <name evidence="14" type="primary">LOC110298883</name>
</gene>
<dbReference type="SMART" id="SM00368">
    <property type="entry name" value="LRR_RI"/>
    <property type="match status" value="7"/>
</dbReference>
<feature type="domain" description="Pyrin" evidence="11">
    <location>
        <begin position="1"/>
        <end position="61"/>
    </location>
</feature>
<dbReference type="GO" id="GO:0050727">
    <property type="term" value="P:regulation of inflammatory response"/>
    <property type="evidence" value="ECO:0007669"/>
    <property type="project" value="TreeGrafter"/>
</dbReference>
<protein>
    <submittedName>
        <fullName evidence="14">NACHT, LRR and PYD domains-containing protein 9A isoform X2</fullName>
    </submittedName>
</protein>
<dbReference type="Pfam" id="PF17776">
    <property type="entry name" value="NLRC4_HD2"/>
    <property type="match status" value="1"/>
</dbReference>
<dbReference type="InterPro" id="IPR032675">
    <property type="entry name" value="LRR_dom_sf"/>
</dbReference>
<dbReference type="Pfam" id="PF02758">
    <property type="entry name" value="PYRIN"/>
    <property type="match status" value="1"/>
</dbReference>
<dbReference type="Pfam" id="PF13516">
    <property type="entry name" value="LRR_6"/>
    <property type="match status" value="2"/>
</dbReference>
<evidence type="ECO:0000256" key="4">
    <source>
        <dbReference type="ARBA" id="ARBA00022588"/>
    </source>
</evidence>
<evidence type="ECO:0000259" key="11">
    <source>
        <dbReference type="PROSITE" id="PS50824"/>
    </source>
</evidence>
<organism evidence="13 14">
    <name type="scientific">Mus caroli</name>
    <name type="common">Ryukyu mouse</name>
    <name type="synonym">Ricefield mouse</name>
    <dbReference type="NCBI Taxonomy" id="10089"/>
    <lineage>
        <taxon>Eukaryota</taxon>
        <taxon>Metazoa</taxon>
        <taxon>Chordata</taxon>
        <taxon>Craniata</taxon>
        <taxon>Vertebrata</taxon>
        <taxon>Euteleostomi</taxon>
        <taxon>Mammalia</taxon>
        <taxon>Eutheria</taxon>
        <taxon>Euarchontoglires</taxon>
        <taxon>Glires</taxon>
        <taxon>Rodentia</taxon>
        <taxon>Myomorpha</taxon>
        <taxon>Muroidea</taxon>
        <taxon>Muridae</taxon>
        <taxon>Murinae</taxon>
        <taxon>Mus</taxon>
        <taxon>Mus</taxon>
    </lineage>
</organism>
<evidence type="ECO:0000256" key="9">
    <source>
        <dbReference type="ARBA" id="ARBA00022859"/>
    </source>
</evidence>
<keyword evidence="5" id="KW-0433">Leucine-rich repeat</keyword>